<dbReference type="InterPro" id="IPR002937">
    <property type="entry name" value="Amino_oxidase"/>
</dbReference>
<feature type="compositionally biased region" description="Basic residues" evidence="4">
    <location>
        <begin position="31"/>
        <end position="40"/>
    </location>
</feature>
<dbReference type="InterPro" id="IPR036188">
    <property type="entry name" value="FAD/NAD-bd_sf"/>
</dbReference>
<feature type="region of interest" description="Disordered" evidence="4">
    <location>
        <begin position="17"/>
        <end position="114"/>
    </location>
</feature>
<dbReference type="GO" id="GO:0006338">
    <property type="term" value="P:chromatin remodeling"/>
    <property type="evidence" value="ECO:0007669"/>
    <property type="project" value="TreeGrafter"/>
</dbReference>
<dbReference type="SUPFAM" id="SSF54373">
    <property type="entry name" value="FAD-linked reductases, C-terminal domain"/>
    <property type="match status" value="1"/>
</dbReference>
<evidence type="ECO:0000313" key="8">
    <source>
        <dbReference type="Proteomes" id="UP001161017"/>
    </source>
</evidence>
<dbReference type="GO" id="GO:0003682">
    <property type="term" value="F:chromatin binding"/>
    <property type="evidence" value="ECO:0007669"/>
    <property type="project" value="TreeGrafter"/>
</dbReference>
<dbReference type="GO" id="GO:0005634">
    <property type="term" value="C:nucleus"/>
    <property type="evidence" value="ECO:0007669"/>
    <property type="project" value="UniProtKB-UniRule"/>
</dbReference>
<evidence type="ECO:0000256" key="4">
    <source>
        <dbReference type="SAM" id="MobiDB-lite"/>
    </source>
</evidence>
<proteinExistence type="inferred from homology"/>
<keyword evidence="3" id="KW-0539">Nucleus</keyword>
<evidence type="ECO:0000256" key="2">
    <source>
        <dbReference type="ARBA" id="ARBA00023002"/>
    </source>
</evidence>
<feature type="compositionally biased region" description="Acidic residues" evidence="4">
    <location>
        <begin position="191"/>
        <end position="200"/>
    </location>
</feature>
<dbReference type="CDD" id="cd00084">
    <property type="entry name" value="HMG-box_SF"/>
    <property type="match status" value="1"/>
</dbReference>
<gene>
    <name evidence="7" type="ORF">OHK93_007534</name>
</gene>
<organism evidence="7 8">
    <name type="scientific">Ramalina farinacea</name>
    <dbReference type="NCBI Taxonomy" id="258253"/>
    <lineage>
        <taxon>Eukaryota</taxon>
        <taxon>Fungi</taxon>
        <taxon>Dikarya</taxon>
        <taxon>Ascomycota</taxon>
        <taxon>Pezizomycotina</taxon>
        <taxon>Lecanoromycetes</taxon>
        <taxon>OSLEUM clade</taxon>
        <taxon>Lecanoromycetidae</taxon>
        <taxon>Lecanorales</taxon>
        <taxon>Lecanorineae</taxon>
        <taxon>Ramalinaceae</taxon>
        <taxon>Ramalina</taxon>
    </lineage>
</organism>
<dbReference type="PROSITE" id="PS50934">
    <property type="entry name" value="SWIRM"/>
    <property type="match status" value="1"/>
</dbReference>
<feature type="compositionally biased region" description="Pro residues" evidence="4">
    <location>
        <begin position="89"/>
        <end position="100"/>
    </location>
</feature>
<evidence type="ECO:0000256" key="1">
    <source>
        <dbReference type="ARBA" id="ARBA00005995"/>
    </source>
</evidence>
<dbReference type="Pfam" id="PF09011">
    <property type="entry name" value="HMG_box_2"/>
    <property type="match status" value="1"/>
</dbReference>
<dbReference type="Gene3D" id="3.90.660.10">
    <property type="match status" value="1"/>
</dbReference>
<feature type="region of interest" description="Disordered" evidence="4">
    <location>
        <begin position="132"/>
        <end position="153"/>
    </location>
</feature>
<dbReference type="GO" id="GO:0003677">
    <property type="term" value="F:DNA binding"/>
    <property type="evidence" value="ECO:0007669"/>
    <property type="project" value="UniProtKB-UniRule"/>
</dbReference>
<comment type="similarity">
    <text evidence="1">Belongs to the flavin monoamine oxidase family.</text>
</comment>
<evidence type="ECO:0000256" key="3">
    <source>
        <dbReference type="PROSITE-ProRule" id="PRU00267"/>
    </source>
</evidence>
<dbReference type="Gene3D" id="1.10.30.10">
    <property type="entry name" value="High mobility group box domain"/>
    <property type="match status" value="1"/>
</dbReference>
<feature type="compositionally biased region" description="Polar residues" evidence="4">
    <location>
        <begin position="202"/>
        <end position="211"/>
    </location>
</feature>
<dbReference type="Gene3D" id="3.50.50.60">
    <property type="entry name" value="FAD/NAD(P)-binding domain"/>
    <property type="match status" value="2"/>
</dbReference>
<dbReference type="Pfam" id="PF04433">
    <property type="entry name" value="SWIRM"/>
    <property type="match status" value="1"/>
</dbReference>
<feature type="domain" description="HMG box" evidence="5">
    <location>
        <begin position="1101"/>
        <end position="1176"/>
    </location>
</feature>
<evidence type="ECO:0000259" key="6">
    <source>
        <dbReference type="PROSITE" id="PS50934"/>
    </source>
</evidence>
<dbReference type="InterPro" id="IPR007526">
    <property type="entry name" value="SWIRM"/>
</dbReference>
<keyword evidence="8" id="KW-1185">Reference proteome</keyword>
<dbReference type="SUPFAM" id="SSF46689">
    <property type="entry name" value="Homeodomain-like"/>
    <property type="match status" value="1"/>
</dbReference>
<dbReference type="InterPro" id="IPR036388">
    <property type="entry name" value="WH-like_DNA-bd_sf"/>
</dbReference>
<comment type="caution">
    <text evidence="7">The sequence shown here is derived from an EMBL/GenBank/DDBJ whole genome shotgun (WGS) entry which is preliminary data.</text>
</comment>
<feature type="compositionally biased region" description="Polar residues" evidence="4">
    <location>
        <begin position="1056"/>
        <end position="1066"/>
    </location>
</feature>
<dbReference type="PANTHER" id="PTHR10742">
    <property type="entry name" value="FLAVIN MONOAMINE OXIDASE"/>
    <property type="match status" value="1"/>
</dbReference>
<feature type="region of interest" description="Disordered" evidence="4">
    <location>
        <begin position="1227"/>
        <end position="1246"/>
    </location>
</feature>
<feature type="compositionally biased region" description="Low complexity" evidence="4">
    <location>
        <begin position="272"/>
        <end position="282"/>
    </location>
</feature>
<dbReference type="AlphaFoldDB" id="A0AA43QKN9"/>
<dbReference type="Gene3D" id="1.10.10.10">
    <property type="entry name" value="Winged helix-like DNA-binding domain superfamily/Winged helix DNA-binding domain"/>
    <property type="match status" value="1"/>
</dbReference>
<dbReference type="PROSITE" id="PS50118">
    <property type="entry name" value="HMG_BOX_2"/>
    <property type="match status" value="1"/>
</dbReference>
<evidence type="ECO:0008006" key="9">
    <source>
        <dbReference type="Google" id="ProtNLM"/>
    </source>
</evidence>
<evidence type="ECO:0000313" key="7">
    <source>
        <dbReference type="EMBL" id="MDI1488260.1"/>
    </source>
</evidence>
<dbReference type="PANTHER" id="PTHR10742:SF386">
    <property type="entry name" value="LYSINE-SPECIFIC HISTONE DEMETHYLASE 1A"/>
    <property type="match status" value="1"/>
</dbReference>
<dbReference type="Pfam" id="PF01593">
    <property type="entry name" value="Amino_oxidase"/>
    <property type="match status" value="2"/>
</dbReference>
<feature type="region of interest" description="Disordered" evidence="4">
    <location>
        <begin position="1015"/>
        <end position="1076"/>
    </location>
</feature>
<sequence>MSSSKDFKYVHSQSIAHNFGSLIARTDRKPSKPGKTKSKKRPSEQADIANSQAFDRSNGRPPPPPPPPRRNFNQGLFVNRPSPFSNHGAPPPMGPTPSSLPPNAMSADARWDGAPMEWEAPGVYYEKMEDGELSEAMDESSGSEAETPIPVYQLDGASDEAFVDPTQFMDRTDHLKVNDLSDCMDLSSGPEAEEDSEDDSAVSQRASTTPFNDSAASSNTSTNISNGAKSSTDDHPTPNNALKAPSPLSEVSSQLSPARSTTPAALKPALESSKTTPSTKSLKSPRMRRVNFSEKRPKTAVSENLSASTVAQQGIHAAYASRLNPFALHNQEYRLLRDHICHSHVTAYLNIRNRILRLWVRNPLVQVTAEEAAGCAQSIRWKGLAKVAYEWLVRKGYINFGCLEIPDPPDLKTKKYKLKRIKKKTIAIVGAGMAGLGCARQLQGLIQHYKETWTAVGEEPPDVVLLEGRNRIGGRLYSHPLKNQNAKGIPDKKRCTAEMGAHIIIGFDHGNPLSMIVRGQLALPYHTLKDNSTLHDTNGDVVEDARDHMVEALYNDCLDRASAYRHRMPHPMTVEGDRELIELGKDPQQKGGPSIAEVEVDTPNIPAAYSNNETESVPGGMDKLTGKAHMITGPRKKEPPAAVAEAMGWRLGENVVPYDDLNLDAVVQSTDHPTLGAAMDEAVKQYQFLLDLTPQDMRLINWHYANLEYANAANVGKLSLGGWDQDAGNEFEGRHTQIIGGYQQVPRAIYQAPTKLDLRTRKAVKKIEYSIWSGNSKTPGAKIHCEDGDTIDSDYVVLTSPLGVLKDRAIEFSPALPDWKLGPIDRLGFGILNKCILVYDEPFWDVDKDMFGLLREPEVEDSVEQEDYVANRGRFYFFWNCIKTCGRPVLISLLAGDAAQQAESTSDAELVSEVTGELAKIFRGKHVPPPQESIITRWAQDRFARGTYSYVGAEAIPGDYDVMAARVGNLHFAGEATCATHPATVHGAYISGLRAASEIIDDLLGPIDVPDNLVSAPTHVHADDGPKLDTPTQPQRVPSSSSKPKTLPTHAGKPTVSASTTPSRFATTEAPKSRKARLETFEADIIDAINKSLGYRPSPPKNIRPNAYILYTHDMWATVKAELTAQALPSTKKPADGIRTEVGTRWTALSDAERRPWQLRAERLKEEGRLETLSFDERLREWDKKAIDIRRRFIEEHPDVLTQQEEKEMWVALEQYGEIEGVERKAKKMSGYADPTPPTMGGRGML</sequence>
<feature type="domain" description="SWIRM" evidence="6">
    <location>
        <begin position="314"/>
        <end position="409"/>
    </location>
</feature>
<dbReference type="InterPro" id="IPR009057">
    <property type="entry name" value="Homeodomain-like_sf"/>
</dbReference>
<dbReference type="InterPro" id="IPR050281">
    <property type="entry name" value="Flavin_monoamine_oxidase"/>
</dbReference>
<feature type="DNA-binding region" description="HMG box" evidence="3">
    <location>
        <begin position="1101"/>
        <end position="1176"/>
    </location>
</feature>
<keyword evidence="3" id="KW-0238">DNA-binding</keyword>
<accession>A0AA43QKN9</accession>
<dbReference type="InterPro" id="IPR036910">
    <property type="entry name" value="HMG_box_dom_sf"/>
</dbReference>
<name>A0AA43QKN9_9LECA</name>
<dbReference type="SUPFAM" id="SSF51905">
    <property type="entry name" value="FAD/NAD(P)-binding domain"/>
    <property type="match status" value="1"/>
</dbReference>
<feature type="compositionally biased region" description="Pro residues" evidence="4">
    <location>
        <begin position="60"/>
        <end position="69"/>
    </location>
</feature>
<protein>
    <recommendedName>
        <fullName evidence="9">SWIRM domain-containing protein</fullName>
    </recommendedName>
</protein>
<dbReference type="GO" id="GO:0016491">
    <property type="term" value="F:oxidoreductase activity"/>
    <property type="evidence" value="ECO:0007669"/>
    <property type="project" value="UniProtKB-KW"/>
</dbReference>
<dbReference type="InterPro" id="IPR009071">
    <property type="entry name" value="HMG_box_dom"/>
</dbReference>
<dbReference type="GO" id="GO:0050660">
    <property type="term" value="F:flavin adenine dinucleotide binding"/>
    <property type="evidence" value="ECO:0007669"/>
    <property type="project" value="TreeGrafter"/>
</dbReference>
<feature type="region of interest" description="Disordered" evidence="4">
    <location>
        <begin position="180"/>
        <end position="300"/>
    </location>
</feature>
<dbReference type="EMBL" id="JAPUFD010000007">
    <property type="protein sequence ID" value="MDI1488260.1"/>
    <property type="molecule type" value="Genomic_DNA"/>
</dbReference>
<keyword evidence="2" id="KW-0560">Oxidoreductase</keyword>
<feature type="compositionally biased region" description="Low complexity" evidence="4">
    <location>
        <begin position="212"/>
        <end position="226"/>
    </location>
</feature>
<dbReference type="GO" id="GO:0010468">
    <property type="term" value="P:regulation of gene expression"/>
    <property type="evidence" value="ECO:0007669"/>
    <property type="project" value="UniProtKB-ARBA"/>
</dbReference>
<dbReference type="FunFam" id="1.10.10.10:FF:000064">
    <property type="entry name" value="Lysine-specific histone demethylase 1A"/>
    <property type="match status" value="1"/>
</dbReference>
<reference evidence="7" key="1">
    <citation type="journal article" date="2023" name="Genome Biol. Evol.">
        <title>First Whole Genome Sequence and Flow Cytometry Genome Size Data for the Lichen-Forming Fungus Ramalina farinacea (Ascomycota).</title>
        <authorList>
            <person name="Llewellyn T."/>
            <person name="Mian S."/>
            <person name="Hill R."/>
            <person name="Leitch I.J."/>
            <person name="Gaya E."/>
        </authorList>
    </citation>
    <scope>NUCLEOTIDE SEQUENCE</scope>
    <source>
        <strain evidence="7">LIQ254RAFAR</strain>
    </source>
</reference>
<feature type="compositionally biased region" description="Polar residues" evidence="4">
    <location>
        <begin position="249"/>
        <end position="263"/>
    </location>
</feature>
<dbReference type="SUPFAM" id="SSF47095">
    <property type="entry name" value="HMG-box"/>
    <property type="match status" value="1"/>
</dbReference>
<dbReference type="Proteomes" id="UP001161017">
    <property type="component" value="Unassembled WGS sequence"/>
</dbReference>
<evidence type="ECO:0000259" key="5">
    <source>
        <dbReference type="PROSITE" id="PS50118"/>
    </source>
</evidence>